<dbReference type="STRING" id="990268.JCM19235_3299"/>
<keyword evidence="3" id="KW-1185">Reference proteome</keyword>
<evidence type="ECO:0000313" key="2">
    <source>
        <dbReference type="EMBL" id="GAL22833.1"/>
    </source>
</evidence>
<dbReference type="Pfam" id="PF07693">
    <property type="entry name" value="KAP_NTPase"/>
    <property type="match status" value="1"/>
</dbReference>
<reference evidence="2 3" key="2">
    <citation type="submission" date="2014-09" db="EMBL/GenBank/DDBJ databases">
        <authorList>
            <consortium name="NBRP consortium"/>
            <person name="Sawabe T."/>
            <person name="Meirelles P."/>
            <person name="Nakanishi M."/>
            <person name="Sayaka M."/>
            <person name="Hattori M."/>
            <person name="Ohkuma M."/>
        </authorList>
    </citation>
    <scope>NUCLEOTIDE SEQUENCE [LARGE SCALE GENOMIC DNA]</scope>
    <source>
        <strain evidence="3">JCM19235</strain>
    </source>
</reference>
<name>A0A090S7P7_9VIBR</name>
<dbReference type="InterPro" id="IPR011646">
    <property type="entry name" value="KAP_P-loop"/>
</dbReference>
<evidence type="ECO:0000259" key="1">
    <source>
        <dbReference type="Pfam" id="PF07693"/>
    </source>
</evidence>
<feature type="domain" description="KAP NTPase" evidence="1">
    <location>
        <begin position="17"/>
        <end position="96"/>
    </location>
</feature>
<evidence type="ECO:0000313" key="3">
    <source>
        <dbReference type="Proteomes" id="UP000029228"/>
    </source>
</evidence>
<organism evidence="2 3">
    <name type="scientific">Vibrio maritimus</name>
    <dbReference type="NCBI Taxonomy" id="990268"/>
    <lineage>
        <taxon>Bacteria</taxon>
        <taxon>Pseudomonadati</taxon>
        <taxon>Pseudomonadota</taxon>
        <taxon>Gammaproteobacteria</taxon>
        <taxon>Vibrionales</taxon>
        <taxon>Vibrionaceae</taxon>
        <taxon>Vibrio</taxon>
    </lineage>
</organism>
<accession>A0A090S7P7</accession>
<gene>
    <name evidence="2" type="ORF">JCM19235_3299</name>
</gene>
<dbReference type="AlphaFoldDB" id="A0A090S7P7"/>
<proteinExistence type="predicted"/>
<sequence>MVGAVVGLKKVSLPAFIFIDELDRCRPSYAVEMLETIKHIFDIEGVVFVVATDTEQLQHAVKAVYGEGFDARVYLSRFFNSRFSLKEPKLNKLLNVHCESHKLSSDYLDDKCIVTFPLREDGNRVLENIAELVSVFGHTPRTAIQVAERVIATISNMPMHTNVDILLLTFLLSLKEKDHELYNEVVTGSFDRREEGKTLSLIDYLDKQYLISSQERYLHFHLEPLLITENISDGRRYNIANPYPVDVYSISVYSYLSDIVMPQLEQSSNDINIWLVSNESEPEQKPLEKVSRRLIDYYYSKKNVSLYHRNPEVTAMWIEYLYLHYEYDFSSVSVEKYRELVDFASALDWLYLHEGSEVS</sequence>
<dbReference type="Proteomes" id="UP000029228">
    <property type="component" value="Unassembled WGS sequence"/>
</dbReference>
<reference evidence="2 3" key="1">
    <citation type="submission" date="2014-09" db="EMBL/GenBank/DDBJ databases">
        <title>Vibrio maritimus JCM 19235. (C45) whole genome shotgun sequence.</title>
        <authorList>
            <person name="Sawabe T."/>
            <person name="Meirelles P."/>
            <person name="Nakanishi M."/>
            <person name="Sayaka M."/>
            <person name="Hattori M."/>
            <person name="Ohkuma M."/>
        </authorList>
    </citation>
    <scope>NUCLEOTIDE SEQUENCE [LARGE SCALE GENOMIC DNA]</scope>
    <source>
        <strain evidence="3">JCM19235</strain>
    </source>
</reference>
<protein>
    <submittedName>
        <fullName evidence="2">Putative phage protein</fullName>
    </submittedName>
</protein>
<dbReference type="EMBL" id="BBMR01000016">
    <property type="protein sequence ID" value="GAL22833.1"/>
    <property type="molecule type" value="Genomic_DNA"/>
</dbReference>
<comment type="caution">
    <text evidence="2">The sequence shown here is derived from an EMBL/GenBank/DDBJ whole genome shotgun (WGS) entry which is preliminary data.</text>
</comment>